<keyword evidence="3" id="KW-0804">Transcription</keyword>
<dbReference type="SUPFAM" id="SSF46785">
    <property type="entry name" value="Winged helix' DNA-binding domain"/>
    <property type="match status" value="1"/>
</dbReference>
<keyword evidence="2" id="KW-0238">DNA-binding</keyword>
<evidence type="ECO:0000313" key="6">
    <source>
        <dbReference type="Proteomes" id="UP000676885"/>
    </source>
</evidence>
<reference evidence="5 6" key="1">
    <citation type="submission" date="2021-05" db="EMBL/GenBank/DDBJ databases">
        <title>Novel species in genus Arthrobacter.</title>
        <authorList>
            <person name="Zhang G."/>
        </authorList>
    </citation>
    <scope>NUCLEOTIDE SEQUENCE [LARGE SCALE GENOMIC DNA]</scope>
    <source>
        <strain evidence="6">zg-ZUI227</strain>
    </source>
</reference>
<evidence type="ECO:0000313" key="5">
    <source>
        <dbReference type="EMBL" id="QWC11105.1"/>
    </source>
</evidence>
<dbReference type="PANTHER" id="PTHR33164:SF57">
    <property type="entry name" value="MARR-FAMILY TRANSCRIPTIONAL REGULATOR"/>
    <property type="match status" value="1"/>
</dbReference>
<evidence type="ECO:0000259" key="4">
    <source>
        <dbReference type="PROSITE" id="PS50995"/>
    </source>
</evidence>
<dbReference type="PRINTS" id="PR00598">
    <property type="entry name" value="HTHMARR"/>
</dbReference>
<dbReference type="RefSeq" id="WP_210230604.1">
    <property type="nucleotide sequence ID" value="NZ_CP076022.1"/>
</dbReference>
<organism evidence="5 6">
    <name type="scientific">Arthrobacter jiangjiafuii</name>
    <dbReference type="NCBI Taxonomy" id="2817475"/>
    <lineage>
        <taxon>Bacteria</taxon>
        <taxon>Bacillati</taxon>
        <taxon>Actinomycetota</taxon>
        <taxon>Actinomycetes</taxon>
        <taxon>Micrococcales</taxon>
        <taxon>Micrococcaceae</taxon>
        <taxon>Arthrobacter</taxon>
    </lineage>
</organism>
<feature type="domain" description="HTH marR-type" evidence="4">
    <location>
        <begin position="17"/>
        <end position="151"/>
    </location>
</feature>
<evidence type="ECO:0000256" key="3">
    <source>
        <dbReference type="ARBA" id="ARBA00023163"/>
    </source>
</evidence>
<dbReference type="GO" id="GO:0006950">
    <property type="term" value="P:response to stress"/>
    <property type="evidence" value="ECO:0007669"/>
    <property type="project" value="TreeGrafter"/>
</dbReference>
<dbReference type="EMBL" id="CP076022">
    <property type="protein sequence ID" value="QWC11105.1"/>
    <property type="molecule type" value="Genomic_DNA"/>
</dbReference>
<dbReference type="InterPro" id="IPR036390">
    <property type="entry name" value="WH_DNA-bd_sf"/>
</dbReference>
<sequence>MSEQAPGAEHPENEPAIETLEHALSVLWRRARSNSHKVAREVHPDMEPAAYGLLLLLQQQEAMRLTDIAASIGIGKPSVSRQIVMLENLGLVQKHADPQDGRAQTISLTAEGAQALARTQAARKELFRTLLAGWEQEELVQLGSLLTKLNDSYAQAR</sequence>
<dbReference type="InterPro" id="IPR039422">
    <property type="entry name" value="MarR/SlyA-like"/>
</dbReference>
<evidence type="ECO:0000256" key="1">
    <source>
        <dbReference type="ARBA" id="ARBA00023015"/>
    </source>
</evidence>
<dbReference type="Gene3D" id="1.10.10.10">
    <property type="entry name" value="Winged helix-like DNA-binding domain superfamily/Winged helix DNA-binding domain"/>
    <property type="match status" value="1"/>
</dbReference>
<keyword evidence="1" id="KW-0805">Transcription regulation</keyword>
<dbReference type="GO" id="GO:0003700">
    <property type="term" value="F:DNA-binding transcription factor activity"/>
    <property type="evidence" value="ECO:0007669"/>
    <property type="project" value="InterPro"/>
</dbReference>
<dbReference type="PROSITE" id="PS50995">
    <property type="entry name" value="HTH_MARR_2"/>
    <property type="match status" value="1"/>
</dbReference>
<name>A0A975R0N3_9MICC</name>
<dbReference type="KEGG" id="ajg:KKR91_05860"/>
<dbReference type="Pfam" id="PF01047">
    <property type="entry name" value="MarR"/>
    <property type="match status" value="1"/>
</dbReference>
<dbReference type="InterPro" id="IPR000835">
    <property type="entry name" value="HTH_MarR-typ"/>
</dbReference>
<dbReference type="SMART" id="SM00347">
    <property type="entry name" value="HTH_MARR"/>
    <property type="match status" value="1"/>
</dbReference>
<accession>A0A975R0N3</accession>
<protein>
    <submittedName>
        <fullName evidence="5">MarR family winged helix-turn-helix transcriptional regulator</fullName>
    </submittedName>
</protein>
<dbReference type="InterPro" id="IPR023187">
    <property type="entry name" value="Tscrpt_reg_MarR-type_CS"/>
</dbReference>
<evidence type="ECO:0000256" key="2">
    <source>
        <dbReference type="ARBA" id="ARBA00023125"/>
    </source>
</evidence>
<dbReference type="AlphaFoldDB" id="A0A975R0N3"/>
<dbReference type="InterPro" id="IPR036388">
    <property type="entry name" value="WH-like_DNA-bd_sf"/>
</dbReference>
<dbReference type="Proteomes" id="UP000676885">
    <property type="component" value="Chromosome"/>
</dbReference>
<dbReference type="PROSITE" id="PS01117">
    <property type="entry name" value="HTH_MARR_1"/>
    <property type="match status" value="1"/>
</dbReference>
<proteinExistence type="predicted"/>
<dbReference type="PANTHER" id="PTHR33164">
    <property type="entry name" value="TRANSCRIPTIONAL REGULATOR, MARR FAMILY"/>
    <property type="match status" value="1"/>
</dbReference>
<gene>
    <name evidence="5" type="ORF">KKR91_05860</name>
</gene>
<dbReference type="GO" id="GO:0003677">
    <property type="term" value="F:DNA binding"/>
    <property type="evidence" value="ECO:0007669"/>
    <property type="project" value="UniProtKB-KW"/>
</dbReference>
<keyword evidence="6" id="KW-1185">Reference proteome</keyword>